<dbReference type="EMBL" id="CP074133">
    <property type="protein sequence ID" value="QUX21925.1"/>
    <property type="molecule type" value="Genomic_DNA"/>
</dbReference>
<feature type="transmembrane region" description="Helical" evidence="1">
    <location>
        <begin position="12"/>
        <end position="29"/>
    </location>
</feature>
<evidence type="ECO:0000313" key="5">
    <source>
        <dbReference type="EMBL" id="QUX21925.1"/>
    </source>
</evidence>
<dbReference type="SUPFAM" id="SSF141868">
    <property type="entry name" value="EAL domain-like"/>
    <property type="match status" value="1"/>
</dbReference>
<feature type="transmembrane region" description="Helical" evidence="1">
    <location>
        <begin position="182"/>
        <end position="202"/>
    </location>
</feature>
<dbReference type="InterPro" id="IPR035965">
    <property type="entry name" value="PAS-like_dom_sf"/>
</dbReference>
<dbReference type="InterPro" id="IPR001633">
    <property type="entry name" value="EAL_dom"/>
</dbReference>
<dbReference type="InterPro" id="IPR000014">
    <property type="entry name" value="PAS"/>
</dbReference>
<dbReference type="Gene3D" id="3.30.70.270">
    <property type="match status" value="1"/>
</dbReference>
<evidence type="ECO:0000259" key="2">
    <source>
        <dbReference type="PROSITE" id="PS50112"/>
    </source>
</evidence>
<keyword evidence="6" id="KW-1185">Reference proteome</keyword>
<dbReference type="SMART" id="SM00091">
    <property type="entry name" value="PAS"/>
    <property type="match status" value="1"/>
</dbReference>
<dbReference type="InterPro" id="IPR000160">
    <property type="entry name" value="GGDEF_dom"/>
</dbReference>
<feature type="domain" description="PAS" evidence="2">
    <location>
        <begin position="344"/>
        <end position="416"/>
    </location>
</feature>
<feature type="domain" description="GGDEF" evidence="4">
    <location>
        <begin position="504"/>
        <end position="637"/>
    </location>
</feature>
<name>A0ABX8BJL5_9ACTN</name>
<dbReference type="InterPro" id="IPR035919">
    <property type="entry name" value="EAL_sf"/>
</dbReference>
<feature type="transmembrane region" description="Helical" evidence="1">
    <location>
        <begin position="79"/>
        <end position="97"/>
    </location>
</feature>
<feature type="transmembrane region" description="Helical" evidence="1">
    <location>
        <begin position="311"/>
        <end position="331"/>
    </location>
</feature>
<reference evidence="5 6" key="1">
    <citation type="submission" date="2021-05" db="EMBL/GenBank/DDBJ databases">
        <title>Direct Submission.</title>
        <authorList>
            <person name="Li K."/>
            <person name="Gao J."/>
        </authorList>
    </citation>
    <scope>NUCLEOTIDE SEQUENCE [LARGE SCALE GENOMIC DNA]</scope>
    <source>
        <strain evidence="5 6">Mg02</strain>
    </source>
</reference>
<feature type="transmembrane region" description="Helical" evidence="1">
    <location>
        <begin position="41"/>
        <end position="58"/>
    </location>
</feature>
<sequence length="902" mass="95853">MGTRARRLSVSGLVALFLVYLAATLVPVGEEGTVASLLGEWPASAAAGAAGASLLLASRRWAATGADREAHADGADGPAALRNLGFAALAWCAGGVTHGITRILSSGSVLSLTLGDLFALAALPLFVVGFTRFAPWPGGLRTALRHITDSYVCAAAVFAVVWLLLFSPLYDELGEGSGVLGFALVYPVADIAVLCLLIPLVFMSPHSTRRAVLLAIGALIVIAASDMLGAISRLTGPPVLGGLEHPVRFLGFALMGALPWLVEHRPGARPRRITGRGLYRFAPELAAVGAVAISAVVLTVAGLRLPGVAPVLPLAAGTAVLVLLVRILGMLEENATLTRMVRNREGHFHELARNSGDVILVLDRDGGVTYVSPGTAEAFGYRLDDVLAAPVTALIHPEDMDRVEAVTALFDARDGQGVHLRLRVRAADGTWRHTESTVSLYEQPGEPDRLLVTTRDISAQVALQDEVEHLTFHDGVTGLPNRAYLEERASDVLAHRAISDELTGDIAVLFLDLDGFTAVNDSAGHVRGDHLLAQAARRLRGELESGATLARWGGDEFAVLIEGVPRAQRVVDLAERLGRVIASEPFQVADRELVLTASLGVAFAEPDTDSGDLLRNADVALTRAKERGPGNVEVYAAHMHDTVVSRLELQIRLRRALAEGEFFLEYQPIVDLGTSQVTSVEALVRWNRDGETVGPDGFLGAAEESGLIVPLGEWILREACEKVAVWRVSDWDIGLSVNLSVKQVLSPRFVEAVESALAESGLSAEVLTLEVDEDVLLDGGGEAVQRLAELRELGVQLAIDDYGMGYASLAHLRRLSVDAIKVDPSFIADLGRDDTVTLLTHTIIQLGRDLGVQVVAEGIERPEQLEQLRAMGCDRGQGFLVARPMAASGVESLVGGEAGANL</sequence>
<feature type="transmembrane region" description="Helical" evidence="1">
    <location>
        <begin position="151"/>
        <end position="170"/>
    </location>
</feature>
<dbReference type="Gene3D" id="3.20.20.450">
    <property type="entry name" value="EAL domain"/>
    <property type="match status" value="1"/>
</dbReference>
<dbReference type="NCBIfam" id="TIGR00229">
    <property type="entry name" value="sensory_box"/>
    <property type="match status" value="1"/>
</dbReference>
<feature type="transmembrane region" description="Helical" evidence="1">
    <location>
        <begin position="211"/>
        <end position="234"/>
    </location>
</feature>
<dbReference type="SMART" id="SM00267">
    <property type="entry name" value="GGDEF"/>
    <property type="match status" value="1"/>
</dbReference>
<feature type="domain" description="EAL" evidence="3">
    <location>
        <begin position="646"/>
        <end position="898"/>
    </location>
</feature>
<dbReference type="InterPro" id="IPR052155">
    <property type="entry name" value="Biofilm_reg_signaling"/>
</dbReference>
<evidence type="ECO:0000259" key="4">
    <source>
        <dbReference type="PROSITE" id="PS50887"/>
    </source>
</evidence>
<keyword evidence="1" id="KW-1133">Transmembrane helix</keyword>
<dbReference type="Pfam" id="PF00990">
    <property type="entry name" value="GGDEF"/>
    <property type="match status" value="1"/>
</dbReference>
<dbReference type="CDD" id="cd01948">
    <property type="entry name" value="EAL"/>
    <property type="match status" value="1"/>
</dbReference>
<dbReference type="SUPFAM" id="SSF55073">
    <property type="entry name" value="Nucleotide cyclase"/>
    <property type="match status" value="1"/>
</dbReference>
<dbReference type="Pfam" id="PF00989">
    <property type="entry name" value="PAS"/>
    <property type="match status" value="1"/>
</dbReference>
<feature type="transmembrane region" description="Helical" evidence="1">
    <location>
        <begin position="109"/>
        <end position="130"/>
    </location>
</feature>
<dbReference type="PROSITE" id="PS50887">
    <property type="entry name" value="GGDEF"/>
    <property type="match status" value="1"/>
</dbReference>
<accession>A0ABX8BJL5</accession>
<dbReference type="SUPFAM" id="SSF55785">
    <property type="entry name" value="PYP-like sensor domain (PAS domain)"/>
    <property type="match status" value="1"/>
</dbReference>
<evidence type="ECO:0000256" key="1">
    <source>
        <dbReference type="SAM" id="Phobius"/>
    </source>
</evidence>
<keyword evidence="1" id="KW-0472">Membrane</keyword>
<protein>
    <submittedName>
        <fullName evidence="5">EAL domain-containing protein</fullName>
    </submittedName>
</protein>
<dbReference type="PANTHER" id="PTHR44757:SF2">
    <property type="entry name" value="BIOFILM ARCHITECTURE MAINTENANCE PROTEIN MBAA"/>
    <property type="match status" value="1"/>
</dbReference>
<dbReference type="Pfam" id="PF00563">
    <property type="entry name" value="EAL"/>
    <property type="match status" value="1"/>
</dbReference>
<dbReference type="RefSeq" id="WP_220563147.1">
    <property type="nucleotide sequence ID" value="NZ_CP074133.1"/>
</dbReference>
<dbReference type="SMART" id="SM00052">
    <property type="entry name" value="EAL"/>
    <property type="match status" value="1"/>
</dbReference>
<gene>
    <name evidence="5" type="ORF">KGD84_26735</name>
</gene>
<dbReference type="PROSITE" id="PS50112">
    <property type="entry name" value="PAS"/>
    <property type="match status" value="1"/>
</dbReference>
<feature type="transmembrane region" description="Helical" evidence="1">
    <location>
        <begin position="285"/>
        <end position="305"/>
    </location>
</feature>
<dbReference type="CDD" id="cd00130">
    <property type="entry name" value="PAS"/>
    <property type="match status" value="1"/>
</dbReference>
<organism evidence="5 6">
    <name type="scientific">Nocardiopsis changdeensis</name>
    <dbReference type="NCBI Taxonomy" id="2831969"/>
    <lineage>
        <taxon>Bacteria</taxon>
        <taxon>Bacillati</taxon>
        <taxon>Actinomycetota</taxon>
        <taxon>Actinomycetes</taxon>
        <taxon>Streptosporangiales</taxon>
        <taxon>Nocardiopsidaceae</taxon>
        <taxon>Nocardiopsis</taxon>
    </lineage>
</organism>
<dbReference type="Gene3D" id="3.30.450.20">
    <property type="entry name" value="PAS domain"/>
    <property type="match status" value="1"/>
</dbReference>
<dbReference type="NCBIfam" id="TIGR00254">
    <property type="entry name" value="GGDEF"/>
    <property type="match status" value="1"/>
</dbReference>
<dbReference type="PANTHER" id="PTHR44757">
    <property type="entry name" value="DIGUANYLATE CYCLASE DGCP"/>
    <property type="match status" value="1"/>
</dbReference>
<dbReference type="PROSITE" id="PS50883">
    <property type="entry name" value="EAL"/>
    <property type="match status" value="1"/>
</dbReference>
<dbReference type="InterPro" id="IPR013767">
    <property type="entry name" value="PAS_fold"/>
</dbReference>
<evidence type="ECO:0000313" key="6">
    <source>
        <dbReference type="Proteomes" id="UP000676079"/>
    </source>
</evidence>
<dbReference type="CDD" id="cd01949">
    <property type="entry name" value="GGDEF"/>
    <property type="match status" value="1"/>
</dbReference>
<dbReference type="InterPro" id="IPR029787">
    <property type="entry name" value="Nucleotide_cyclase"/>
</dbReference>
<proteinExistence type="predicted"/>
<dbReference type="InterPro" id="IPR043128">
    <property type="entry name" value="Rev_trsase/Diguanyl_cyclase"/>
</dbReference>
<evidence type="ECO:0000259" key="3">
    <source>
        <dbReference type="PROSITE" id="PS50883"/>
    </source>
</evidence>
<dbReference type="Proteomes" id="UP000676079">
    <property type="component" value="Chromosome"/>
</dbReference>
<keyword evidence="1" id="KW-0812">Transmembrane</keyword>